<dbReference type="STRING" id="307972.A0A2G8JUP9"/>
<comment type="pathway">
    <text evidence="9">Phospholipid metabolism.</text>
</comment>
<dbReference type="Proteomes" id="UP000230750">
    <property type="component" value="Unassembled WGS sequence"/>
</dbReference>
<comment type="similarity">
    <text evidence="3">Belongs to the membrane-bound acyltransferase family.</text>
</comment>
<dbReference type="InterPro" id="IPR004299">
    <property type="entry name" value="MBOAT_fam"/>
</dbReference>
<dbReference type="InterPro" id="IPR049941">
    <property type="entry name" value="LPLAT_7/PORCN-like"/>
</dbReference>
<feature type="transmembrane region" description="Helical" evidence="11">
    <location>
        <begin position="359"/>
        <end position="377"/>
    </location>
</feature>
<proteinExistence type="inferred from homology"/>
<feature type="transmembrane region" description="Helical" evidence="11">
    <location>
        <begin position="7"/>
        <end position="28"/>
    </location>
</feature>
<evidence type="ECO:0000256" key="6">
    <source>
        <dbReference type="ARBA" id="ARBA00022989"/>
    </source>
</evidence>
<evidence type="ECO:0000256" key="7">
    <source>
        <dbReference type="ARBA" id="ARBA00023136"/>
    </source>
</evidence>
<feature type="transmembrane region" description="Helical" evidence="11">
    <location>
        <begin position="165"/>
        <end position="181"/>
    </location>
</feature>
<keyword evidence="4 12" id="KW-0808">Transferase</keyword>
<keyword evidence="7 11" id="KW-0472">Membrane</keyword>
<keyword evidence="6 11" id="KW-1133">Transmembrane helix</keyword>
<evidence type="ECO:0000256" key="9">
    <source>
        <dbReference type="ARBA" id="ARBA00025707"/>
    </source>
</evidence>
<sequence length="392" mass="45835">MITYCHICSFIFNFSYVTFFRAGSYFGLKQPTGFSNVVMLLLTLKLVGIAYEVHDSNKIRRNRENGVPDPVDRNGKPRYQPIIDDPSAVDIVHYSFCFIGLFTGPYFKFRTYRDWVHNDNSKDVPLMGPLMARLKVLPLIAALFLGCSYFFNANMKEEAFYQHPLWYRLGYMVPAFTIFRMRMYSAWILSECVCIMSALGAYPSELKSRCGQGPTVDPAKIQLNDTKEYDFETIHNIDPYKCDFTPTFRDAMRGWNMTVQWWLKNHVFIRFPIKPLSTLVTMLVSAYWHGIYGSYYLSLLTVPIILIAEDLMMKAFRTEENKVTYDWFNWLFRMRGFEYLSIAFLVLTGAALWTYWSSIYFIGHILTFTFIAVGSLYRPKKKTKNEESTKDK</sequence>
<accession>A0A2G8JUP9</accession>
<dbReference type="AlphaFoldDB" id="A0A2G8JUP9"/>
<dbReference type="EMBL" id="MRZV01001234">
    <property type="protein sequence ID" value="PIK39486.1"/>
    <property type="molecule type" value="Genomic_DNA"/>
</dbReference>
<evidence type="ECO:0000256" key="3">
    <source>
        <dbReference type="ARBA" id="ARBA00010323"/>
    </source>
</evidence>
<dbReference type="Pfam" id="PF03062">
    <property type="entry name" value="MBOAT"/>
    <property type="match status" value="1"/>
</dbReference>
<dbReference type="GO" id="GO:0016020">
    <property type="term" value="C:membrane"/>
    <property type="evidence" value="ECO:0007669"/>
    <property type="project" value="UniProtKB-SubCell"/>
</dbReference>
<dbReference type="GO" id="GO:0030258">
    <property type="term" value="P:lipid modification"/>
    <property type="evidence" value="ECO:0007669"/>
    <property type="project" value="TreeGrafter"/>
</dbReference>
<name>A0A2G8JUP9_STIJA</name>
<evidence type="ECO:0000313" key="13">
    <source>
        <dbReference type="Proteomes" id="UP000230750"/>
    </source>
</evidence>
<evidence type="ECO:0000313" key="12">
    <source>
        <dbReference type="EMBL" id="PIK39486.1"/>
    </source>
</evidence>
<keyword evidence="5 11" id="KW-0812">Transmembrane</keyword>
<evidence type="ECO:0000256" key="11">
    <source>
        <dbReference type="SAM" id="Phobius"/>
    </source>
</evidence>
<feature type="transmembrane region" description="Helical" evidence="11">
    <location>
        <begin position="336"/>
        <end position="353"/>
    </location>
</feature>
<dbReference type="GO" id="GO:0071617">
    <property type="term" value="F:lysophospholipid acyltransferase activity"/>
    <property type="evidence" value="ECO:0007669"/>
    <property type="project" value="TreeGrafter"/>
</dbReference>
<gene>
    <name evidence="12" type="ORF">BSL78_23678</name>
</gene>
<feature type="transmembrane region" description="Helical" evidence="11">
    <location>
        <begin position="136"/>
        <end position="153"/>
    </location>
</feature>
<dbReference type="GO" id="GO:0044233">
    <property type="term" value="C:mitochondria-associated endoplasmic reticulum membrane contact site"/>
    <property type="evidence" value="ECO:0007669"/>
    <property type="project" value="TreeGrafter"/>
</dbReference>
<dbReference type="SMR" id="A0A2G8JUP9"/>
<reference evidence="12 13" key="1">
    <citation type="journal article" date="2017" name="PLoS Biol.">
        <title>The sea cucumber genome provides insights into morphological evolution and visceral regeneration.</title>
        <authorList>
            <person name="Zhang X."/>
            <person name="Sun L."/>
            <person name="Yuan J."/>
            <person name="Sun Y."/>
            <person name="Gao Y."/>
            <person name="Zhang L."/>
            <person name="Li S."/>
            <person name="Dai H."/>
            <person name="Hamel J.F."/>
            <person name="Liu C."/>
            <person name="Yu Y."/>
            <person name="Liu S."/>
            <person name="Lin W."/>
            <person name="Guo K."/>
            <person name="Jin S."/>
            <person name="Xu P."/>
            <person name="Storey K.B."/>
            <person name="Huan P."/>
            <person name="Zhang T."/>
            <person name="Zhou Y."/>
            <person name="Zhang J."/>
            <person name="Lin C."/>
            <person name="Li X."/>
            <person name="Xing L."/>
            <person name="Huo D."/>
            <person name="Sun M."/>
            <person name="Wang L."/>
            <person name="Mercier A."/>
            <person name="Li F."/>
            <person name="Yang H."/>
            <person name="Xiang J."/>
        </authorList>
    </citation>
    <scope>NUCLEOTIDE SEQUENCE [LARGE SCALE GENOMIC DNA]</scope>
    <source>
        <strain evidence="12">Shaxun</strain>
        <tissue evidence="12">Muscle</tissue>
    </source>
</reference>
<evidence type="ECO:0000256" key="8">
    <source>
        <dbReference type="ARBA" id="ARBA00023315"/>
    </source>
</evidence>
<comment type="subcellular location">
    <subcellularLocation>
        <location evidence="1">Membrane</location>
        <topology evidence="1">Multi-pass membrane protein</topology>
    </subcellularLocation>
</comment>
<comment type="pathway">
    <text evidence="2">Lipid metabolism; phospholipid metabolism.</text>
</comment>
<evidence type="ECO:0000256" key="4">
    <source>
        <dbReference type="ARBA" id="ARBA00022679"/>
    </source>
</evidence>
<keyword evidence="8 12" id="KW-0012">Acyltransferase</keyword>
<evidence type="ECO:0000256" key="5">
    <source>
        <dbReference type="ARBA" id="ARBA00022692"/>
    </source>
</evidence>
<dbReference type="OrthoDB" id="7663182at2759"/>
<keyword evidence="13" id="KW-1185">Reference proteome</keyword>
<dbReference type="PANTHER" id="PTHR13906">
    <property type="entry name" value="PORCUPINE"/>
    <property type="match status" value="1"/>
</dbReference>
<comment type="caution">
    <text evidence="12">The sequence shown here is derived from an EMBL/GenBank/DDBJ whole genome shotgun (WGS) entry which is preliminary data.</text>
</comment>
<dbReference type="PANTHER" id="PTHR13906:SF16">
    <property type="entry name" value="LYSOPHOSPHOLIPID ACYLTRANSFERASE 7"/>
    <property type="match status" value="1"/>
</dbReference>
<dbReference type="GO" id="GO:0006661">
    <property type="term" value="P:phosphatidylinositol biosynthetic process"/>
    <property type="evidence" value="ECO:0007669"/>
    <property type="project" value="TreeGrafter"/>
</dbReference>
<organism evidence="12 13">
    <name type="scientific">Stichopus japonicus</name>
    <name type="common">Sea cucumber</name>
    <dbReference type="NCBI Taxonomy" id="307972"/>
    <lineage>
        <taxon>Eukaryota</taxon>
        <taxon>Metazoa</taxon>
        <taxon>Echinodermata</taxon>
        <taxon>Eleutherozoa</taxon>
        <taxon>Echinozoa</taxon>
        <taxon>Holothuroidea</taxon>
        <taxon>Aspidochirotacea</taxon>
        <taxon>Aspidochirotida</taxon>
        <taxon>Stichopodidae</taxon>
        <taxon>Apostichopus</taxon>
    </lineage>
</organism>
<feature type="transmembrane region" description="Helical" evidence="11">
    <location>
        <begin position="34"/>
        <end position="53"/>
    </location>
</feature>
<feature type="transmembrane region" description="Helical" evidence="11">
    <location>
        <begin position="295"/>
        <end position="316"/>
    </location>
</feature>
<evidence type="ECO:0000256" key="1">
    <source>
        <dbReference type="ARBA" id="ARBA00004141"/>
    </source>
</evidence>
<evidence type="ECO:0000256" key="2">
    <source>
        <dbReference type="ARBA" id="ARBA00005074"/>
    </source>
</evidence>
<protein>
    <recommendedName>
        <fullName evidence="10">Lysophospholipid acyltransferase 7</fullName>
    </recommendedName>
</protein>
<evidence type="ECO:0000256" key="10">
    <source>
        <dbReference type="ARBA" id="ARBA00093678"/>
    </source>
</evidence>